<evidence type="ECO:0000313" key="2">
    <source>
        <dbReference type="Proteomes" id="UP000324632"/>
    </source>
</evidence>
<comment type="caution">
    <text evidence="1">The sequence shown here is derived from an EMBL/GenBank/DDBJ whole genome shotgun (WGS) entry which is preliminary data.</text>
</comment>
<dbReference type="Proteomes" id="UP000324632">
    <property type="component" value="Chromosome 10"/>
</dbReference>
<sequence length="99" mass="11404">MAKMKRATRIALVTGDIRDCMSAAELRSPRERFHIFCPRAPWKRSPYIPAVRVEDKRGALVPGGDLMWNRLLHVNFVRWVCPIKPRVEGRPPSLNLIDV</sequence>
<organism evidence="1 2">
    <name type="scientific">Triplophysa tibetana</name>
    <dbReference type="NCBI Taxonomy" id="1572043"/>
    <lineage>
        <taxon>Eukaryota</taxon>
        <taxon>Metazoa</taxon>
        <taxon>Chordata</taxon>
        <taxon>Craniata</taxon>
        <taxon>Vertebrata</taxon>
        <taxon>Euteleostomi</taxon>
        <taxon>Actinopterygii</taxon>
        <taxon>Neopterygii</taxon>
        <taxon>Teleostei</taxon>
        <taxon>Ostariophysi</taxon>
        <taxon>Cypriniformes</taxon>
        <taxon>Nemacheilidae</taxon>
        <taxon>Triplophysa</taxon>
    </lineage>
</organism>
<name>A0A5A9P0D3_9TELE</name>
<proteinExistence type="predicted"/>
<dbReference type="AlphaFoldDB" id="A0A5A9P0D3"/>
<reference evidence="1 2" key="1">
    <citation type="journal article" date="2019" name="Mol. Ecol. Resour.">
        <title>Chromosome-level genome assembly of Triplophysa tibetana, a fish adapted to the harsh high-altitude environment of the Tibetan Plateau.</title>
        <authorList>
            <person name="Yang X."/>
            <person name="Liu H."/>
            <person name="Ma Z."/>
            <person name="Zou Y."/>
            <person name="Zou M."/>
            <person name="Mao Y."/>
            <person name="Li X."/>
            <person name="Wang H."/>
            <person name="Chen T."/>
            <person name="Wang W."/>
            <person name="Yang R."/>
        </authorList>
    </citation>
    <scope>NUCLEOTIDE SEQUENCE [LARGE SCALE GENOMIC DNA]</scope>
    <source>
        <strain evidence="1">TTIB1903HZAU</strain>
        <tissue evidence="1">Muscle</tissue>
    </source>
</reference>
<protein>
    <submittedName>
        <fullName evidence="1">Uncharacterized protein</fullName>
    </submittedName>
</protein>
<gene>
    <name evidence="1" type="ORF">E1301_Tti024048</name>
</gene>
<accession>A0A5A9P0D3</accession>
<evidence type="ECO:0000313" key="1">
    <source>
        <dbReference type="EMBL" id="KAA0715368.1"/>
    </source>
</evidence>
<dbReference type="EMBL" id="SOYY01000010">
    <property type="protein sequence ID" value="KAA0715368.1"/>
    <property type="molecule type" value="Genomic_DNA"/>
</dbReference>
<keyword evidence="2" id="KW-1185">Reference proteome</keyword>